<protein>
    <recommendedName>
        <fullName evidence="2">NACHT domain-containing protein</fullName>
    </recommendedName>
</protein>
<dbReference type="InterPro" id="IPR027417">
    <property type="entry name" value="P-loop_NTPase"/>
</dbReference>
<sequence length="327" mass="36842">MDGISAAASVVAIVDIASKVASQLKDYYEGVKNAQDDIKRLYGSIQSLQATLSRIYDILNKEQGVIKPELFTDPSGPLKQSEIELKKLVLNLGTPPDSHFLRKLESWKWPFKAGDIEKIVLQIEKHKSSLTTQLGVEALSISSQQYDISVDILKEIRNAQVENDRLRIIQWLSNSALDPSLEYQIARDKHEATTGSWLLANDDFGSWMGASNSLLWLYGNAGSGKSILCSTVINHIRNNHSNGPGVVIVYWYITFTNPEKQKVNNILRSLITDISSNRRDTPQLLLDTHRKYNFGNQQPDYEDLMDMLKAVVTNFKDIYVLLDALDE</sequence>
<accession>A0A9N9Q0G5</accession>
<name>A0A9N9Q0G5_9HELO</name>
<organism evidence="3 4">
    <name type="scientific">Hymenoscyphus fraxineus</name>
    <dbReference type="NCBI Taxonomy" id="746836"/>
    <lineage>
        <taxon>Eukaryota</taxon>
        <taxon>Fungi</taxon>
        <taxon>Dikarya</taxon>
        <taxon>Ascomycota</taxon>
        <taxon>Pezizomycotina</taxon>
        <taxon>Leotiomycetes</taxon>
        <taxon>Helotiales</taxon>
        <taxon>Helotiaceae</taxon>
        <taxon>Hymenoscyphus</taxon>
    </lineage>
</organism>
<dbReference type="Proteomes" id="UP000696280">
    <property type="component" value="Unassembled WGS sequence"/>
</dbReference>
<evidence type="ECO:0000313" key="4">
    <source>
        <dbReference type="Proteomes" id="UP000696280"/>
    </source>
</evidence>
<dbReference type="PANTHER" id="PTHR10039:SF16">
    <property type="entry name" value="GPI INOSITOL-DEACYLASE"/>
    <property type="match status" value="1"/>
</dbReference>
<evidence type="ECO:0000256" key="1">
    <source>
        <dbReference type="ARBA" id="ARBA00022737"/>
    </source>
</evidence>
<feature type="domain" description="NACHT" evidence="2">
    <location>
        <begin position="213"/>
        <end position="327"/>
    </location>
</feature>
<dbReference type="AlphaFoldDB" id="A0A9N9Q0G5"/>
<dbReference type="OrthoDB" id="1577640at2759"/>
<evidence type="ECO:0000259" key="2">
    <source>
        <dbReference type="PROSITE" id="PS50837"/>
    </source>
</evidence>
<keyword evidence="4" id="KW-1185">Reference proteome</keyword>
<dbReference type="PROSITE" id="PS50837">
    <property type="entry name" value="NACHT"/>
    <property type="match status" value="1"/>
</dbReference>
<dbReference type="InterPro" id="IPR056884">
    <property type="entry name" value="NPHP3-like_N"/>
</dbReference>
<dbReference type="SUPFAM" id="SSF52540">
    <property type="entry name" value="P-loop containing nucleoside triphosphate hydrolases"/>
    <property type="match status" value="1"/>
</dbReference>
<gene>
    <name evidence="3" type="ORF">HYFRA_00005151</name>
</gene>
<dbReference type="InterPro" id="IPR007111">
    <property type="entry name" value="NACHT_NTPase"/>
</dbReference>
<dbReference type="PANTHER" id="PTHR10039">
    <property type="entry name" value="AMELOGENIN"/>
    <property type="match status" value="1"/>
</dbReference>
<keyword evidence="1" id="KW-0677">Repeat</keyword>
<reference evidence="3" key="1">
    <citation type="submission" date="2021-07" db="EMBL/GenBank/DDBJ databases">
        <authorList>
            <person name="Durling M."/>
        </authorList>
    </citation>
    <scope>NUCLEOTIDE SEQUENCE</scope>
</reference>
<comment type="caution">
    <text evidence="3">The sequence shown here is derived from an EMBL/GenBank/DDBJ whole genome shotgun (WGS) entry which is preliminary data.</text>
</comment>
<dbReference type="Pfam" id="PF24883">
    <property type="entry name" value="NPHP3_N"/>
    <property type="match status" value="1"/>
</dbReference>
<evidence type="ECO:0000313" key="3">
    <source>
        <dbReference type="EMBL" id="CAG8962108.1"/>
    </source>
</evidence>
<dbReference type="EMBL" id="CAJVRL010000127">
    <property type="protein sequence ID" value="CAG8962108.1"/>
    <property type="molecule type" value="Genomic_DNA"/>
</dbReference>
<proteinExistence type="predicted"/>
<dbReference type="Gene3D" id="3.40.50.300">
    <property type="entry name" value="P-loop containing nucleotide triphosphate hydrolases"/>
    <property type="match status" value="1"/>
</dbReference>